<gene>
    <name evidence="1" type="ORF">HSBAA_30740</name>
</gene>
<dbReference type="AlphaFoldDB" id="A0A455UBU8"/>
<name>A0A455UBU8_9GAMM</name>
<evidence type="ECO:0000313" key="1">
    <source>
        <dbReference type="EMBL" id="BBI61768.1"/>
    </source>
</evidence>
<evidence type="ECO:0000313" key="2">
    <source>
        <dbReference type="Proteomes" id="UP000320231"/>
    </source>
</evidence>
<dbReference type="KEGG" id="hsr:HSBAA_30740"/>
<dbReference type="EMBL" id="AP019514">
    <property type="protein sequence ID" value="BBI61768.1"/>
    <property type="molecule type" value="Genomic_DNA"/>
</dbReference>
<proteinExistence type="predicted"/>
<sequence>MAYVLCPEKHLELVKKDKRLYGAIVTLDTGQKVYMAYRKRSEIYRAGEVRVGEAIKKGVAAWAMDDDTLSMMRAHGITVVGVFVRDTGDRYVTKIDNYFDKTKIRILNYSARGGRFSDFCPFNISNIVEL</sequence>
<dbReference type="Proteomes" id="UP000320231">
    <property type="component" value="Chromosome"/>
</dbReference>
<reference evidence="1 2" key="1">
    <citation type="journal article" date="2019" name="Microbiol. Resour. Announc.">
        <title>Complete Genome Sequence of Halomonas sulfidaeris Strain Esulfide1 Isolated from a Metal Sulfide Rock at a Depth of 2,200 Meters, Obtained Using Nanopore Sequencing.</title>
        <authorList>
            <person name="Saito M."/>
            <person name="Nishigata A."/>
            <person name="Galipon J."/>
            <person name="Arakawa K."/>
        </authorList>
    </citation>
    <scope>NUCLEOTIDE SEQUENCE [LARGE SCALE GENOMIC DNA]</scope>
    <source>
        <strain evidence="1 2">ATCC BAA-803</strain>
    </source>
</reference>
<protein>
    <submittedName>
        <fullName evidence="1">Uncharacterized protein</fullName>
    </submittedName>
</protein>
<accession>A0A455UBU8</accession>
<organism evidence="1 2">
    <name type="scientific">Vreelandella sulfidaeris</name>
    <dbReference type="NCBI Taxonomy" id="115553"/>
    <lineage>
        <taxon>Bacteria</taxon>
        <taxon>Pseudomonadati</taxon>
        <taxon>Pseudomonadota</taxon>
        <taxon>Gammaproteobacteria</taxon>
        <taxon>Oceanospirillales</taxon>
        <taxon>Halomonadaceae</taxon>
        <taxon>Vreelandella</taxon>
    </lineage>
</organism>